<name>A0A0C9STU2_PAXIN</name>
<organism evidence="1 2">
    <name type="scientific">Paxillus involutus ATCC 200175</name>
    <dbReference type="NCBI Taxonomy" id="664439"/>
    <lineage>
        <taxon>Eukaryota</taxon>
        <taxon>Fungi</taxon>
        <taxon>Dikarya</taxon>
        <taxon>Basidiomycota</taxon>
        <taxon>Agaricomycotina</taxon>
        <taxon>Agaricomycetes</taxon>
        <taxon>Agaricomycetidae</taxon>
        <taxon>Boletales</taxon>
        <taxon>Paxilineae</taxon>
        <taxon>Paxillaceae</taxon>
        <taxon>Paxillus</taxon>
    </lineage>
</organism>
<dbReference type="Proteomes" id="UP000053647">
    <property type="component" value="Unassembled WGS sequence"/>
</dbReference>
<evidence type="ECO:0000313" key="1">
    <source>
        <dbReference type="EMBL" id="KIJ12329.1"/>
    </source>
</evidence>
<keyword evidence="2" id="KW-1185">Reference proteome</keyword>
<reference evidence="2" key="2">
    <citation type="submission" date="2015-01" db="EMBL/GenBank/DDBJ databases">
        <title>Evolutionary Origins and Diversification of the Mycorrhizal Mutualists.</title>
        <authorList>
            <consortium name="DOE Joint Genome Institute"/>
            <consortium name="Mycorrhizal Genomics Consortium"/>
            <person name="Kohler A."/>
            <person name="Kuo A."/>
            <person name="Nagy L.G."/>
            <person name="Floudas D."/>
            <person name="Copeland A."/>
            <person name="Barry K.W."/>
            <person name="Cichocki N."/>
            <person name="Veneault-Fourrey C."/>
            <person name="LaButti K."/>
            <person name="Lindquist E.A."/>
            <person name="Lipzen A."/>
            <person name="Lundell T."/>
            <person name="Morin E."/>
            <person name="Murat C."/>
            <person name="Riley R."/>
            <person name="Ohm R."/>
            <person name="Sun H."/>
            <person name="Tunlid A."/>
            <person name="Henrissat B."/>
            <person name="Grigoriev I.V."/>
            <person name="Hibbett D.S."/>
            <person name="Martin F."/>
        </authorList>
    </citation>
    <scope>NUCLEOTIDE SEQUENCE [LARGE SCALE GENOMIC DNA]</scope>
    <source>
        <strain evidence="2">ATCC 200175</strain>
    </source>
</reference>
<evidence type="ECO:0000313" key="2">
    <source>
        <dbReference type="Proteomes" id="UP000053647"/>
    </source>
</evidence>
<dbReference type="EMBL" id="KN819365">
    <property type="protein sequence ID" value="KIJ12329.1"/>
    <property type="molecule type" value="Genomic_DNA"/>
</dbReference>
<protein>
    <submittedName>
        <fullName evidence="1">Uncharacterized protein</fullName>
    </submittedName>
</protein>
<sequence length="158" mass="17541">MLAFLKTMGLAKIFRTSNRETHSCDSSSSKSSINLKAIPEIKLTNQALFPSTGSKASKRAAPLHPILVCEQATERAAPSRNFTTQPWSPVAACYRPKPRSGTVELESPREARPRRTHIPRRGRCEVSGRILYIQESTDIGAEDVYGSVRQEVTVDEEQ</sequence>
<accession>A0A0C9STU2</accession>
<dbReference type="AlphaFoldDB" id="A0A0C9STU2"/>
<dbReference type="HOGENOM" id="CLU_1669947_0_0_1"/>
<dbReference type="OrthoDB" id="10561333at2759"/>
<reference evidence="1 2" key="1">
    <citation type="submission" date="2014-06" db="EMBL/GenBank/DDBJ databases">
        <authorList>
            <consortium name="DOE Joint Genome Institute"/>
            <person name="Kuo A."/>
            <person name="Kohler A."/>
            <person name="Nagy L.G."/>
            <person name="Floudas D."/>
            <person name="Copeland A."/>
            <person name="Barry K.W."/>
            <person name="Cichocki N."/>
            <person name="Veneault-Fourrey C."/>
            <person name="LaButti K."/>
            <person name="Lindquist E.A."/>
            <person name="Lipzen A."/>
            <person name="Lundell T."/>
            <person name="Morin E."/>
            <person name="Murat C."/>
            <person name="Sun H."/>
            <person name="Tunlid A."/>
            <person name="Henrissat B."/>
            <person name="Grigoriev I.V."/>
            <person name="Hibbett D.S."/>
            <person name="Martin F."/>
            <person name="Nordberg H.P."/>
            <person name="Cantor M.N."/>
            <person name="Hua S.X."/>
        </authorList>
    </citation>
    <scope>NUCLEOTIDE SEQUENCE [LARGE SCALE GENOMIC DNA]</scope>
    <source>
        <strain evidence="1 2">ATCC 200175</strain>
    </source>
</reference>
<proteinExistence type="predicted"/>
<gene>
    <name evidence="1" type="ORF">PAXINDRAFT_14807</name>
</gene>